<dbReference type="InParanoid" id="T1FIT1"/>
<gene>
    <name evidence="3" type="primary">20208730</name>
    <name evidence="2" type="ORF">HELRODRAFT_182822</name>
</gene>
<feature type="signal peptide" evidence="1">
    <location>
        <begin position="1"/>
        <end position="20"/>
    </location>
</feature>
<evidence type="ECO:0000313" key="4">
    <source>
        <dbReference type="Proteomes" id="UP000015101"/>
    </source>
</evidence>
<dbReference type="EMBL" id="KB097773">
    <property type="protein sequence ID" value="ESN90125.1"/>
    <property type="molecule type" value="Genomic_DNA"/>
</dbReference>
<reference evidence="2 4" key="2">
    <citation type="journal article" date="2013" name="Nature">
        <title>Insights into bilaterian evolution from three spiralian genomes.</title>
        <authorList>
            <person name="Simakov O."/>
            <person name="Marletaz F."/>
            <person name="Cho S.J."/>
            <person name="Edsinger-Gonzales E."/>
            <person name="Havlak P."/>
            <person name="Hellsten U."/>
            <person name="Kuo D.H."/>
            <person name="Larsson T."/>
            <person name="Lv J."/>
            <person name="Arendt D."/>
            <person name="Savage R."/>
            <person name="Osoegawa K."/>
            <person name="de Jong P."/>
            <person name="Grimwood J."/>
            <person name="Chapman J.A."/>
            <person name="Shapiro H."/>
            <person name="Aerts A."/>
            <person name="Otillar R.P."/>
            <person name="Terry A.Y."/>
            <person name="Boore J.L."/>
            <person name="Grigoriev I.V."/>
            <person name="Lindberg D.R."/>
            <person name="Seaver E.C."/>
            <person name="Weisblat D.A."/>
            <person name="Putnam N.H."/>
            <person name="Rokhsar D.S."/>
        </authorList>
    </citation>
    <scope>NUCLEOTIDE SEQUENCE</scope>
</reference>
<dbReference type="EMBL" id="AMQM01008422">
    <property type="status" value="NOT_ANNOTATED_CDS"/>
    <property type="molecule type" value="Genomic_DNA"/>
</dbReference>
<dbReference type="GeneID" id="20208730"/>
<evidence type="ECO:0000313" key="2">
    <source>
        <dbReference type="EMBL" id="ESN90125.1"/>
    </source>
</evidence>
<protein>
    <submittedName>
        <fullName evidence="2 3">Uncharacterized protein</fullName>
    </submittedName>
</protein>
<dbReference type="CTD" id="20208730"/>
<dbReference type="RefSeq" id="XP_009031795.1">
    <property type="nucleotide sequence ID" value="XM_009033547.1"/>
</dbReference>
<dbReference type="Proteomes" id="UP000015101">
    <property type="component" value="Unassembled WGS sequence"/>
</dbReference>
<feature type="chain" id="PRO_5010980671" evidence="1">
    <location>
        <begin position="21"/>
        <end position="140"/>
    </location>
</feature>
<evidence type="ECO:0000313" key="3">
    <source>
        <dbReference type="EnsemblMetazoa" id="HelroP182822"/>
    </source>
</evidence>
<name>T1FIT1_HELRO</name>
<reference evidence="4" key="1">
    <citation type="submission" date="2012-12" db="EMBL/GenBank/DDBJ databases">
        <authorList>
            <person name="Hellsten U."/>
            <person name="Grimwood J."/>
            <person name="Chapman J.A."/>
            <person name="Shapiro H."/>
            <person name="Aerts A."/>
            <person name="Otillar R.P."/>
            <person name="Terry A.Y."/>
            <person name="Boore J.L."/>
            <person name="Simakov O."/>
            <person name="Marletaz F."/>
            <person name="Cho S.-J."/>
            <person name="Edsinger-Gonzales E."/>
            <person name="Havlak P."/>
            <person name="Kuo D.-H."/>
            <person name="Larsson T."/>
            <person name="Lv J."/>
            <person name="Arendt D."/>
            <person name="Savage R."/>
            <person name="Osoegawa K."/>
            <person name="de Jong P."/>
            <person name="Lindberg D.R."/>
            <person name="Seaver E.C."/>
            <person name="Weisblat D.A."/>
            <person name="Putnam N.H."/>
            <person name="Grigoriev I.V."/>
            <person name="Rokhsar D.S."/>
        </authorList>
    </citation>
    <scope>NUCLEOTIDE SEQUENCE</scope>
</reference>
<dbReference type="EnsemblMetazoa" id="HelroT182822">
    <property type="protein sequence ID" value="HelroP182822"/>
    <property type="gene ID" value="HelroG182822"/>
</dbReference>
<dbReference type="KEGG" id="hro:HELRODRAFT_182822"/>
<dbReference type="AlphaFoldDB" id="T1FIT1"/>
<keyword evidence="4" id="KW-1185">Reference proteome</keyword>
<evidence type="ECO:0000256" key="1">
    <source>
        <dbReference type="SAM" id="SignalP"/>
    </source>
</evidence>
<accession>T1FIT1</accession>
<organism evidence="3 4">
    <name type="scientific">Helobdella robusta</name>
    <name type="common">Californian leech</name>
    <dbReference type="NCBI Taxonomy" id="6412"/>
    <lineage>
        <taxon>Eukaryota</taxon>
        <taxon>Metazoa</taxon>
        <taxon>Spiralia</taxon>
        <taxon>Lophotrochozoa</taxon>
        <taxon>Annelida</taxon>
        <taxon>Clitellata</taxon>
        <taxon>Hirudinea</taxon>
        <taxon>Rhynchobdellida</taxon>
        <taxon>Glossiphoniidae</taxon>
        <taxon>Helobdella</taxon>
    </lineage>
</organism>
<reference evidence="3" key="3">
    <citation type="submission" date="2015-06" db="UniProtKB">
        <authorList>
            <consortium name="EnsemblMetazoa"/>
        </authorList>
    </citation>
    <scope>IDENTIFICATION</scope>
</reference>
<proteinExistence type="predicted"/>
<keyword evidence="1" id="KW-0732">Signal</keyword>
<dbReference type="HOGENOM" id="CLU_1837282_0_0_1"/>
<sequence>MHMLFHVILLFCSIVANSRGTLLYTNKSTINKQFHKFDHTLHLYSQYRDDITLVVVGIGHEPRRFDLQPTPNDVKMINVENVTSPCNRCSVPLASLFENDSYMLAQEAPLILKKNPPPTLHDGIHPTQLDCQATGAEPIT</sequence>